<organism evidence="9 10">
    <name type="scientific">Malaciobacter marinus</name>
    <dbReference type="NCBI Taxonomy" id="505249"/>
    <lineage>
        <taxon>Bacteria</taxon>
        <taxon>Pseudomonadati</taxon>
        <taxon>Campylobacterota</taxon>
        <taxon>Epsilonproteobacteria</taxon>
        <taxon>Campylobacterales</taxon>
        <taxon>Arcobacteraceae</taxon>
        <taxon>Malaciobacter</taxon>
    </lineage>
</organism>
<dbReference type="InterPro" id="IPR020058">
    <property type="entry name" value="Glu/Gln-tRNA-synth_Ib_cat-dom"/>
</dbReference>
<evidence type="ECO:0000256" key="1">
    <source>
        <dbReference type="ARBA" id="ARBA00007894"/>
    </source>
</evidence>
<dbReference type="PANTHER" id="PTHR43311">
    <property type="entry name" value="GLUTAMATE--TRNA LIGASE"/>
    <property type="match status" value="1"/>
</dbReference>
<keyword evidence="3 7" id="KW-0547">Nucleotide-binding</keyword>
<dbReference type="GO" id="GO:0006424">
    <property type="term" value="P:glutamyl-tRNA aminoacylation"/>
    <property type="evidence" value="ECO:0007669"/>
    <property type="project" value="TreeGrafter"/>
</dbReference>
<gene>
    <name evidence="9" type="ORF">B0F89_11165</name>
</gene>
<keyword evidence="4 7" id="KW-0067">ATP-binding</keyword>
<evidence type="ECO:0000256" key="3">
    <source>
        <dbReference type="ARBA" id="ARBA00022741"/>
    </source>
</evidence>
<dbReference type="SUPFAM" id="SSF48163">
    <property type="entry name" value="An anticodon-binding domain of class I aminoacyl-tRNA synthetases"/>
    <property type="match status" value="1"/>
</dbReference>
<proteinExistence type="inferred from homology"/>
<dbReference type="GO" id="GO:0005524">
    <property type="term" value="F:ATP binding"/>
    <property type="evidence" value="ECO:0007669"/>
    <property type="project" value="UniProtKB-KW"/>
</dbReference>
<evidence type="ECO:0000313" key="10">
    <source>
        <dbReference type="Proteomes" id="UP000239861"/>
    </source>
</evidence>
<comment type="similarity">
    <text evidence="1">Belongs to the class-I aminoacyl-tRNA synthetase family. Glutamate--tRNA ligase type 1 subfamily.</text>
</comment>
<sequence length="429" mass="49559">MLRIALSPTKDMDLEDLRIALLNYIISKKTDEELVIRIDDANKNKNIEGKDKEILELLNLFSIEHSRIIYQSENIKYHQKLAMQLMTQKKAFACFCSDTKLNELKESAKKEGKNYNYDDFCANLSDEIILEVNAAFTVRIKRPIDNIKLIDSLNGEFNYTPNDIDSFIILNHDKTPTAEYACAVDDMIFNITTVINKKEDILSAPRHIHIRNSLGYEKEINYIHLPTIQNENISEKNSLSSVKCLIEEGFLPVAIANYLVLLGNKTPKEIFTLEEAVQWFEIKNISNKEVVFDFEKLKTINKKHLELIDDLRLSKLLGFADADIGKLGKLFLTNASTLNEIKEKLNLIFSKKDLCKNFEDESLQIIKCLKEAPHIDEFNNFKNYITQNTGLKDDSLLKPLRYLLTKEEDEVNLSDIYPYIKNYLGEIIK</sequence>
<dbReference type="Gene3D" id="3.40.50.620">
    <property type="entry name" value="HUPs"/>
    <property type="match status" value="1"/>
</dbReference>
<evidence type="ECO:0000256" key="6">
    <source>
        <dbReference type="ARBA" id="ARBA00023146"/>
    </source>
</evidence>
<evidence type="ECO:0000256" key="2">
    <source>
        <dbReference type="ARBA" id="ARBA00022598"/>
    </source>
</evidence>
<dbReference type="InterPro" id="IPR008925">
    <property type="entry name" value="aa_tRNA-synth_I_cd-bd_sf"/>
</dbReference>
<comment type="caution">
    <text evidence="9">The sequence shown here is derived from an EMBL/GenBank/DDBJ whole genome shotgun (WGS) entry which is preliminary data.</text>
</comment>
<accession>A0AB36ZXB3</accession>
<evidence type="ECO:0000256" key="4">
    <source>
        <dbReference type="ARBA" id="ARBA00022840"/>
    </source>
</evidence>
<dbReference type="InterPro" id="IPR000924">
    <property type="entry name" value="Glu/Gln-tRNA-synth"/>
</dbReference>
<dbReference type="EMBL" id="PTIW01000011">
    <property type="protein sequence ID" value="PPK61295.1"/>
    <property type="molecule type" value="Genomic_DNA"/>
</dbReference>
<dbReference type="Proteomes" id="UP000239861">
    <property type="component" value="Unassembled WGS sequence"/>
</dbReference>
<dbReference type="PANTHER" id="PTHR43311:SF2">
    <property type="entry name" value="GLUTAMATE--TRNA LIGASE, MITOCHONDRIAL-RELATED"/>
    <property type="match status" value="1"/>
</dbReference>
<dbReference type="GO" id="GO:0004818">
    <property type="term" value="F:glutamate-tRNA ligase activity"/>
    <property type="evidence" value="ECO:0007669"/>
    <property type="project" value="TreeGrafter"/>
</dbReference>
<evidence type="ECO:0000313" key="9">
    <source>
        <dbReference type="EMBL" id="PPK61295.1"/>
    </source>
</evidence>
<keyword evidence="2 7" id="KW-0436">Ligase</keyword>
<protein>
    <submittedName>
        <fullName evidence="9">Glutamate--tRNA(Gln) ligase</fullName>
    </submittedName>
</protein>
<feature type="domain" description="Glutamyl/glutaminyl-tRNA synthetase class Ib catalytic" evidence="8">
    <location>
        <begin position="3"/>
        <end position="298"/>
    </location>
</feature>
<dbReference type="SUPFAM" id="SSF52374">
    <property type="entry name" value="Nucleotidylyl transferase"/>
    <property type="match status" value="1"/>
</dbReference>
<evidence type="ECO:0000259" key="8">
    <source>
        <dbReference type="Pfam" id="PF00749"/>
    </source>
</evidence>
<name>A0AB36ZXB3_9BACT</name>
<keyword evidence="5 7" id="KW-0648">Protein biosynthesis</keyword>
<dbReference type="InterPro" id="IPR014729">
    <property type="entry name" value="Rossmann-like_a/b/a_fold"/>
</dbReference>
<dbReference type="GO" id="GO:0000049">
    <property type="term" value="F:tRNA binding"/>
    <property type="evidence" value="ECO:0007669"/>
    <property type="project" value="InterPro"/>
</dbReference>
<evidence type="ECO:0000256" key="5">
    <source>
        <dbReference type="ARBA" id="ARBA00022917"/>
    </source>
</evidence>
<dbReference type="RefSeq" id="WP_104412196.1">
    <property type="nucleotide sequence ID" value="NZ_PTIW01000011.1"/>
</dbReference>
<dbReference type="AlphaFoldDB" id="A0AB36ZXB3"/>
<dbReference type="PRINTS" id="PR00987">
    <property type="entry name" value="TRNASYNTHGLU"/>
</dbReference>
<dbReference type="InterPro" id="IPR049940">
    <property type="entry name" value="GluQ/Sye"/>
</dbReference>
<keyword evidence="6 7" id="KW-0030">Aminoacyl-tRNA synthetase</keyword>
<evidence type="ECO:0000256" key="7">
    <source>
        <dbReference type="RuleBase" id="RU363037"/>
    </source>
</evidence>
<dbReference type="GO" id="GO:0005829">
    <property type="term" value="C:cytosol"/>
    <property type="evidence" value="ECO:0007669"/>
    <property type="project" value="TreeGrafter"/>
</dbReference>
<reference evidence="9 10" key="1">
    <citation type="submission" date="2018-02" db="EMBL/GenBank/DDBJ databases">
        <title>Subsurface microbial communities from deep shales in Ohio and West Virginia, USA.</title>
        <authorList>
            <person name="Wrighton K."/>
        </authorList>
    </citation>
    <scope>NUCLEOTIDE SEQUENCE [LARGE SCALE GENOMIC DNA]</scope>
    <source>
        <strain evidence="9 10">MARC-MIP3H16</strain>
    </source>
</reference>
<dbReference type="Pfam" id="PF00749">
    <property type="entry name" value="tRNA-synt_1c"/>
    <property type="match status" value="1"/>
</dbReference>